<protein>
    <submittedName>
        <fullName evidence="4">FAD-binding monooxygenase</fullName>
    </submittedName>
</protein>
<evidence type="ECO:0000256" key="1">
    <source>
        <dbReference type="ARBA" id="ARBA00023002"/>
    </source>
</evidence>
<feature type="domain" description="FAD-binding" evidence="3">
    <location>
        <begin position="5"/>
        <end position="297"/>
    </location>
</feature>
<keyword evidence="2" id="KW-0520">NAD</keyword>
<dbReference type="InterPro" id="IPR002938">
    <property type="entry name" value="FAD-bd"/>
</dbReference>
<dbReference type="Gene3D" id="3.30.9.20">
    <property type="match status" value="1"/>
</dbReference>
<sequence>MRITCVGGGPAGLYFAISMKLRDAGHDITVIERDPPGATYGWGVVYWDNLLDMLYRNDAETARKVRAASVVWHEQEISLRGEQSAFFGGYGFSVTRAALLDILTERARELGVDVRHRREFAGEADLTADLVVAADGANSQVRQTHADHFGTRVDFGRNPYIWLGTDRVFDRFTFAFEETPAGWIWFHAYPSSAGTSTCIVECTEATWRGLGFDTLSNVDGLRLLENIFARPLAGHSLISQSRGRPAQWLRFAEVRNQKWCHGNVVLVGDAAHTTHFTLGSGTRLAMIDSTMLAQSLFDHADLAEALGDYDRRGRGDLRRIQAASRTSMAWFERADHYLDRDAVAFAFAMSSRCGQHAPWSYQVYRATQVPAVRRLQRGLATGRRWFLARRRGEPVIPRL</sequence>
<dbReference type="AlphaFoldDB" id="A0A4D4IW98"/>
<reference evidence="5" key="1">
    <citation type="submission" date="2019-04" db="EMBL/GenBank/DDBJ databases">
        <title>Draft genome sequence of Pseudonocardiaceae bacterium SL3-2-4.</title>
        <authorList>
            <person name="Ningsih F."/>
            <person name="Yokota A."/>
            <person name="Sakai Y."/>
            <person name="Nanatani K."/>
            <person name="Yabe S."/>
            <person name="Oetari A."/>
            <person name="Sjamsuridzal W."/>
        </authorList>
    </citation>
    <scope>NUCLEOTIDE SEQUENCE [LARGE SCALE GENOMIC DNA]</scope>
    <source>
        <strain evidence="5">SL3-2-4</strain>
    </source>
</reference>
<evidence type="ECO:0000313" key="4">
    <source>
        <dbReference type="EMBL" id="GDY28461.1"/>
    </source>
</evidence>
<keyword evidence="4" id="KW-0503">Monooxygenase</keyword>
<comment type="caution">
    <text evidence="4">The sequence shown here is derived from an EMBL/GenBank/DDBJ whole genome shotgun (WGS) entry which is preliminary data.</text>
</comment>
<organism evidence="4 5">
    <name type="scientific">Gandjariella thermophila</name>
    <dbReference type="NCBI Taxonomy" id="1931992"/>
    <lineage>
        <taxon>Bacteria</taxon>
        <taxon>Bacillati</taxon>
        <taxon>Actinomycetota</taxon>
        <taxon>Actinomycetes</taxon>
        <taxon>Pseudonocardiales</taxon>
        <taxon>Pseudonocardiaceae</taxon>
        <taxon>Gandjariella</taxon>
    </lineage>
</organism>
<proteinExistence type="predicted"/>
<keyword evidence="1" id="KW-0560">Oxidoreductase</keyword>
<dbReference type="PANTHER" id="PTHR43476">
    <property type="entry name" value="3-(3-HYDROXY-PHENYL)PROPIONATE/3-HYDROXYCINNAMIC ACID HYDROXYLASE"/>
    <property type="match status" value="1"/>
</dbReference>
<dbReference type="InterPro" id="IPR050631">
    <property type="entry name" value="PheA/TfdB_FAD_monoxygenase"/>
</dbReference>
<dbReference type="PANTHER" id="PTHR43476:SF4">
    <property type="entry name" value="BLR0106 PROTEIN"/>
    <property type="match status" value="1"/>
</dbReference>
<dbReference type="GO" id="GO:0004497">
    <property type="term" value="F:monooxygenase activity"/>
    <property type="evidence" value="ECO:0007669"/>
    <property type="project" value="UniProtKB-KW"/>
</dbReference>
<dbReference type="SUPFAM" id="SSF51905">
    <property type="entry name" value="FAD/NAD(P)-binding domain"/>
    <property type="match status" value="1"/>
</dbReference>
<dbReference type="RefSeq" id="WP_137811686.1">
    <property type="nucleotide sequence ID" value="NZ_BJFL01000001.1"/>
</dbReference>
<evidence type="ECO:0000313" key="5">
    <source>
        <dbReference type="Proteomes" id="UP000298860"/>
    </source>
</evidence>
<dbReference type="Gene3D" id="3.50.50.60">
    <property type="entry name" value="FAD/NAD(P)-binding domain"/>
    <property type="match status" value="1"/>
</dbReference>
<dbReference type="InterPro" id="IPR036188">
    <property type="entry name" value="FAD/NAD-bd_sf"/>
</dbReference>
<dbReference type="GO" id="GO:0071949">
    <property type="term" value="F:FAD binding"/>
    <property type="evidence" value="ECO:0007669"/>
    <property type="project" value="InterPro"/>
</dbReference>
<dbReference type="PRINTS" id="PR00420">
    <property type="entry name" value="RNGMNOXGNASE"/>
</dbReference>
<dbReference type="Proteomes" id="UP000298860">
    <property type="component" value="Unassembled WGS sequence"/>
</dbReference>
<keyword evidence="5" id="KW-1185">Reference proteome</keyword>
<dbReference type="OrthoDB" id="3169239at2"/>
<evidence type="ECO:0000259" key="3">
    <source>
        <dbReference type="Pfam" id="PF01494"/>
    </source>
</evidence>
<accession>A0A4D4IW98</accession>
<dbReference type="Pfam" id="PF01494">
    <property type="entry name" value="FAD_binding_3"/>
    <property type="match status" value="1"/>
</dbReference>
<dbReference type="EMBL" id="BJFL01000001">
    <property type="protein sequence ID" value="GDY28461.1"/>
    <property type="molecule type" value="Genomic_DNA"/>
</dbReference>
<gene>
    <name evidence="4" type="ORF">GTS_00940</name>
</gene>
<evidence type="ECO:0000256" key="2">
    <source>
        <dbReference type="ARBA" id="ARBA00023027"/>
    </source>
</evidence>
<name>A0A4D4IW98_9PSEU</name>